<gene>
    <name evidence="1" type="ORF">AMORRO_LOCUS16952</name>
</gene>
<name>A0A9N9NVM5_9GLOM</name>
<dbReference type="AlphaFoldDB" id="A0A9N9NVM5"/>
<evidence type="ECO:0000313" key="1">
    <source>
        <dbReference type="EMBL" id="CAG8776383.1"/>
    </source>
</evidence>
<keyword evidence="2" id="KW-1185">Reference proteome</keyword>
<dbReference type="EMBL" id="CAJVPV010049586">
    <property type="protein sequence ID" value="CAG8776383.1"/>
    <property type="molecule type" value="Genomic_DNA"/>
</dbReference>
<organism evidence="1 2">
    <name type="scientific">Acaulospora morrowiae</name>
    <dbReference type="NCBI Taxonomy" id="94023"/>
    <lineage>
        <taxon>Eukaryota</taxon>
        <taxon>Fungi</taxon>
        <taxon>Fungi incertae sedis</taxon>
        <taxon>Mucoromycota</taxon>
        <taxon>Glomeromycotina</taxon>
        <taxon>Glomeromycetes</taxon>
        <taxon>Diversisporales</taxon>
        <taxon>Acaulosporaceae</taxon>
        <taxon>Acaulospora</taxon>
    </lineage>
</organism>
<comment type="caution">
    <text evidence="1">The sequence shown here is derived from an EMBL/GenBank/DDBJ whole genome shotgun (WGS) entry which is preliminary data.</text>
</comment>
<dbReference type="Proteomes" id="UP000789342">
    <property type="component" value="Unassembled WGS sequence"/>
</dbReference>
<feature type="non-terminal residue" evidence="1">
    <location>
        <position position="1"/>
    </location>
</feature>
<accession>A0A9N9NVM5</accession>
<proteinExistence type="predicted"/>
<sequence>AVISSAGLPCHVWNIPTINSNETMISEVQITGELITNESDEMATK</sequence>
<reference evidence="1" key="1">
    <citation type="submission" date="2021-06" db="EMBL/GenBank/DDBJ databases">
        <authorList>
            <person name="Kallberg Y."/>
            <person name="Tangrot J."/>
            <person name="Rosling A."/>
        </authorList>
    </citation>
    <scope>NUCLEOTIDE SEQUENCE</scope>
    <source>
        <strain evidence="1">CL551</strain>
    </source>
</reference>
<protein>
    <submittedName>
        <fullName evidence="1">18035_t:CDS:1</fullName>
    </submittedName>
</protein>
<evidence type="ECO:0000313" key="2">
    <source>
        <dbReference type="Proteomes" id="UP000789342"/>
    </source>
</evidence>